<reference evidence="1 2" key="1">
    <citation type="submission" date="2024-07" db="EMBL/GenBank/DDBJ databases">
        <title>Genomic Encyclopedia of Type Strains, Phase V (KMG-V): Genome sequencing to study the core and pangenomes of soil and plant-associated prokaryotes.</title>
        <authorList>
            <person name="Whitman W."/>
        </authorList>
    </citation>
    <scope>NUCLEOTIDE SEQUENCE [LARGE SCALE GENOMIC DNA]</scope>
    <source>
        <strain evidence="1 2">USDA 152</strain>
    </source>
</reference>
<accession>A0ABV4FHN5</accession>
<sequence>MQLEEEVDAYLGEWLKGIAPADASKDWYLDLLKGDHVSLGIDEPNNWVSTKGNSHLRAATRLLLDRAKEQRRVTTDTARRCLIEAHFAHLPKAMRTRKLSERAVIAGATDRLTKARRSNGTYVIPVCFAPSATKTSFRIGPAVIFARAVFEERYRGAIQARADDDDAFTKKAIKQWAEYSERYDHFIVVRVDGHESEMAWKAARDVAEYVLNLVRLKFGYHHMDDVRIGNGFIWETSQVKVFFSEEGAPGFTLSSGPWASHLDDSWGDHFEDDFGPDAPLLASLAMWMVSGDDPSSPVLERLRYANTLIAEAFSEPHDRIRLVRLVAALEALAVLHREDKSEGLAWRCAFAGGWTDCGRAVQIVEDVLYAYSVRNAVVHGDGPNEGDAISAFYRLERNLVPIYLGFLRLHARTQACYRPTHIRHIRQAFDRHIESFF</sequence>
<keyword evidence="2" id="KW-1185">Reference proteome</keyword>
<gene>
    <name evidence="1" type="ORF">ABIG07_000034</name>
</gene>
<dbReference type="Proteomes" id="UP001565369">
    <property type="component" value="Unassembled WGS sequence"/>
</dbReference>
<evidence type="ECO:0008006" key="3">
    <source>
        <dbReference type="Google" id="ProtNLM"/>
    </source>
</evidence>
<proteinExistence type="predicted"/>
<evidence type="ECO:0000313" key="1">
    <source>
        <dbReference type="EMBL" id="MEY9451086.1"/>
    </source>
</evidence>
<dbReference type="RefSeq" id="WP_038975223.1">
    <property type="nucleotide sequence ID" value="NZ_JBGBZG010000001.1"/>
</dbReference>
<protein>
    <recommendedName>
        <fullName evidence="3">Apea-like HEPN domain-containing protein</fullName>
    </recommendedName>
</protein>
<evidence type="ECO:0000313" key="2">
    <source>
        <dbReference type="Proteomes" id="UP001565369"/>
    </source>
</evidence>
<organism evidence="1 2">
    <name type="scientific">Bradyrhizobium ottawaense</name>
    <dbReference type="NCBI Taxonomy" id="931866"/>
    <lineage>
        <taxon>Bacteria</taxon>
        <taxon>Pseudomonadati</taxon>
        <taxon>Pseudomonadota</taxon>
        <taxon>Alphaproteobacteria</taxon>
        <taxon>Hyphomicrobiales</taxon>
        <taxon>Nitrobacteraceae</taxon>
        <taxon>Bradyrhizobium</taxon>
    </lineage>
</organism>
<name>A0ABV4FHN5_9BRAD</name>
<dbReference type="EMBL" id="JBGBZJ010000001">
    <property type="protein sequence ID" value="MEY9451086.1"/>
    <property type="molecule type" value="Genomic_DNA"/>
</dbReference>
<comment type="caution">
    <text evidence="1">The sequence shown here is derived from an EMBL/GenBank/DDBJ whole genome shotgun (WGS) entry which is preliminary data.</text>
</comment>